<proteinExistence type="predicted"/>
<sequence>MAMLRTAVAHQAINRVTKFNQQVLSAIEVGPKFVTGHAQSLALNPKTNELWYVQSYGHTSQNIVARLNTQTLTADYKVQFSMSRFGMGSVLIFDRSGEAFYWIDGRSSATSTGGNATLYHGSISTKGAYFTAFSQGIAINPTFGAQSIGYNEHNNRLYLVANEGIISFSLTSVGKLKSNEISESNFSETRELEGLVFMHNNDKGFLLTNRGPEMMQMVAGS</sequence>
<dbReference type="SUPFAM" id="SSF63829">
    <property type="entry name" value="Calcium-dependent phosphotriesterase"/>
    <property type="match status" value="1"/>
</dbReference>
<evidence type="ECO:0000313" key="2">
    <source>
        <dbReference type="Proteomes" id="UP001267003"/>
    </source>
</evidence>
<name>A0AAW8VZL0_LACPE</name>
<comment type="caution">
    <text evidence="1">The sequence shown here is derived from an EMBL/GenBank/DDBJ whole genome shotgun (WGS) entry which is preliminary data.</text>
</comment>
<reference evidence="1" key="1">
    <citation type="submission" date="2023-08" db="EMBL/GenBank/DDBJ databases">
        <authorList>
            <person name="Page C.A."/>
            <person name="Perez-Diaz I.M."/>
        </authorList>
    </citation>
    <scope>NUCLEOTIDE SEQUENCE</scope>
    <source>
        <strain evidence="1">7.8.46</strain>
    </source>
</reference>
<dbReference type="EMBL" id="JAVLAQ010000001">
    <property type="protein sequence ID" value="MDT6990977.1"/>
    <property type="molecule type" value="Genomic_DNA"/>
</dbReference>
<dbReference type="Proteomes" id="UP001267003">
    <property type="component" value="Unassembled WGS sequence"/>
</dbReference>
<dbReference type="RefSeq" id="WP_313890720.1">
    <property type="nucleotide sequence ID" value="NZ_JAVLAQ010000001.1"/>
</dbReference>
<gene>
    <name evidence="1" type="ORF">RI536_12895</name>
</gene>
<protein>
    <submittedName>
        <fullName evidence="1">Uncharacterized protein</fullName>
    </submittedName>
</protein>
<evidence type="ECO:0000313" key="1">
    <source>
        <dbReference type="EMBL" id="MDT6990977.1"/>
    </source>
</evidence>
<dbReference type="AlphaFoldDB" id="A0AAW8VZL0"/>
<accession>A0AAW8VZL0</accession>
<organism evidence="1 2">
    <name type="scientific">Lactiplantibacillus pentosus</name>
    <name type="common">Lactobacillus pentosus</name>
    <dbReference type="NCBI Taxonomy" id="1589"/>
    <lineage>
        <taxon>Bacteria</taxon>
        <taxon>Bacillati</taxon>
        <taxon>Bacillota</taxon>
        <taxon>Bacilli</taxon>
        <taxon>Lactobacillales</taxon>
        <taxon>Lactobacillaceae</taxon>
        <taxon>Lactiplantibacillus</taxon>
    </lineage>
</organism>